<feature type="transmembrane region" description="Helical" evidence="1">
    <location>
        <begin position="217"/>
        <end position="243"/>
    </location>
</feature>
<dbReference type="RefSeq" id="WP_406696613.1">
    <property type="nucleotide sequence ID" value="NZ_CP155447.1"/>
</dbReference>
<protein>
    <submittedName>
        <fullName evidence="2">Uncharacterized protein</fullName>
    </submittedName>
</protein>
<reference evidence="2" key="1">
    <citation type="submission" date="2024-05" db="EMBL/GenBank/DDBJ databases">
        <title>Planctomycetes of the genus Singulisphaera possess chitinolytic capabilities.</title>
        <authorList>
            <person name="Ivanova A."/>
        </authorList>
    </citation>
    <scope>NUCLEOTIDE SEQUENCE</scope>
    <source>
        <strain evidence="2">Ch08T</strain>
    </source>
</reference>
<organism evidence="2">
    <name type="scientific">Singulisphaera sp. Ch08</name>
    <dbReference type="NCBI Taxonomy" id="3120278"/>
    <lineage>
        <taxon>Bacteria</taxon>
        <taxon>Pseudomonadati</taxon>
        <taxon>Planctomycetota</taxon>
        <taxon>Planctomycetia</taxon>
        <taxon>Isosphaerales</taxon>
        <taxon>Isosphaeraceae</taxon>
        <taxon>Singulisphaera</taxon>
    </lineage>
</organism>
<keyword evidence="1" id="KW-0472">Membrane</keyword>
<feature type="transmembrane region" description="Helical" evidence="1">
    <location>
        <begin position="21"/>
        <end position="42"/>
    </location>
</feature>
<feature type="transmembrane region" description="Helical" evidence="1">
    <location>
        <begin position="160"/>
        <end position="180"/>
    </location>
</feature>
<evidence type="ECO:0000313" key="2">
    <source>
        <dbReference type="EMBL" id="XBH03871.1"/>
    </source>
</evidence>
<accession>A0AAU7CGU3</accession>
<keyword evidence="1" id="KW-1133">Transmembrane helix</keyword>
<feature type="transmembrane region" description="Helical" evidence="1">
    <location>
        <begin position="121"/>
        <end position="148"/>
    </location>
</feature>
<name>A0AAU7CGU3_9BACT</name>
<dbReference type="EMBL" id="CP155447">
    <property type="protein sequence ID" value="XBH03871.1"/>
    <property type="molecule type" value="Genomic_DNA"/>
</dbReference>
<sequence>MEPVSSSSYVVPNPRIPKVLGILNIVFASALMICGLCSIGYYTSIPMFSKTMVKFQKDIEAKQDSERKAVLDAFKAEEEAATTDEAKAAVGERRKVYEAQPQPPKVPQMDFGAMGLEDRPILIYVWFEFLSGLLLNLLLLTAGIGLVLRRPWGIKLGLGVAALKIIRLVLVYGYATIAIIPKLAVGMTKFQMQAMAQQQAAGQKLPPGFADTLTKAMLVWFTSCAVAMMIVGSIYPIVSLWLLSRPSARAACSDSAKTQEPDVSW</sequence>
<gene>
    <name evidence="2" type="ORF">V5E97_37075</name>
</gene>
<proteinExistence type="predicted"/>
<dbReference type="AlphaFoldDB" id="A0AAU7CGU3"/>
<evidence type="ECO:0000256" key="1">
    <source>
        <dbReference type="SAM" id="Phobius"/>
    </source>
</evidence>
<keyword evidence="1" id="KW-0812">Transmembrane</keyword>